<dbReference type="AlphaFoldDB" id="A0A8C4QJ08"/>
<feature type="domain" description="G-protein coupled receptors family 3 profile" evidence="13">
    <location>
        <begin position="106"/>
        <end position="174"/>
    </location>
</feature>
<name>A0A8C4QJ08_EPTBU</name>
<evidence type="ECO:0000256" key="12">
    <source>
        <dbReference type="SAM" id="Phobius"/>
    </source>
</evidence>
<keyword evidence="9" id="KW-0675">Receptor</keyword>
<feature type="transmembrane region" description="Helical" evidence="12">
    <location>
        <begin position="142"/>
        <end position="164"/>
    </location>
</feature>
<dbReference type="Pfam" id="PF00003">
    <property type="entry name" value="7tm_3"/>
    <property type="match status" value="1"/>
</dbReference>
<dbReference type="PANTHER" id="PTHR24061:SF422">
    <property type="entry name" value="G-PROTEIN COUPLED RECEPTORS FAMILY 3 PROFILE DOMAIN-CONTAINING PROTEIN"/>
    <property type="match status" value="1"/>
</dbReference>
<evidence type="ECO:0000256" key="10">
    <source>
        <dbReference type="ARBA" id="ARBA00023180"/>
    </source>
</evidence>
<evidence type="ECO:0000256" key="5">
    <source>
        <dbReference type="ARBA" id="ARBA00022729"/>
    </source>
</evidence>
<evidence type="ECO:0000313" key="14">
    <source>
        <dbReference type="Ensembl" id="ENSEBUP00000016239.1"/>
    </source>
</evidence>
<dbReference type="Gene3D" id="2.10.50.30">
    <property type="entry name" value="GPCR, family 3, nine cysteines domain"/>
    <property type="match status" value="1"/>
</dbReference>
<evidence type="ECO:0000313" key="15">
    <source>
        <dbReference type="Proteomes" id="UP000694388"/>
    </source>
</evidence>
<dbReference type="PANTHER" id="PTHR24061">
    <property type="entry name" value="CALCIUM-SENSING RECEPTOR-RELATED"/>
    <property type="match status" value="1"/>
</dbReference>
<keyword evidence="10" id="KW-0325">Glycoprotein</keyword>
<keyword evidence="3" id="KW-1003">Cell membrane</keyword>
<dbReference type="GeneTree" id="ENSGT01150000286997"/>
<comment type="similarity">
    <text evidence="2">Belongs to the G-protein coupled receptor 3 family.</text>
</comment>
<evidence type="ECO:0000256" key="4">
    <source>
        <dbReference type="ARBA" id="ARBA00022692"/>
    </source>
</evidence>
<dbReference type="InterPro" id="IPR017978">
    <property type="entry name" value="GPCR_3_C"/>
</dbReference>
<keyword evidence="4 12" id="KW-0812">Transmembrane</keyword>
<evidence type="ECO:0000256" key="3">
    <source>
        <dbReference type="ARBA" id="ARBA00022475"/>
    </source>
</evidence>
<dbReference type="FunFam" id="2.10.50.30:FF:000002">
    <property type="entry name" value="Vomeronasal 2 receptor, h1"/>
    <property type="match status" value="1"/>
</dbReference>
<evidence type="ECO:0000256" key="9">
    <source>
        <dbReference type="ARBA" id="ARBA00023170"/>
    </source>
</evidence>
<reference evidence="14" key="1">
    <citation type="submission" date="2025-08" db="UniProtKB">
        <authorList>
            <consortium name="Ensembl"/>
        </authorList>
    </citation>
    <scope>IDENTIFICATION</scope>
</reference>
<organism evidence="14 15">
    <name type="scientific">Eptatretus burgeri</name>
    <name type="common">Inshore hagfish</name>
    <dbReference type="NCBI Taxonomy" id="7764"/>
    <lineage>
        <taxon>Eukaryota</taxon>
        <taxon>Metazoa</taxon>
        <taxon>Chordata</taxon>
        <taxon>Craniata</taxon>
        <taxon>Vertebrata</taxon>
        <taxon>Cyclostomata</taxon>
        <taxon>Myxini</taxon>
        <taxon>Myxiniformes</taxon>
        <taxon>Myxinidae</taxon>
        <taxon>Eptatretinae</taxon>
        <taxon>Eptatretus</taxon>
    </lineage>
</organism>
<dbReference type="Proteomes" id="UP000694388">
    <property type="component" value="Unplaced"/>
</dbReference>
<comment type="subcellular location">
    <subcellularLocation>
        <location evidence="1">Cell membrane</location>
        <topology evidence="1">Multi-pass membrane protein</topology>
    </subcellularLocation>
</comment>
<evidence type="ECO:0000256" key="2">
    <source>
        <dbReference type="ARBA" id="ARBA00007242"/>
    </source>
</evidence>
<feature type="transmembrane region" description="Helical" evidence="12">
    <location>
        <begin position="106"/>
        <end position="130"/>
    </location>
</feature>
<dbReference type="InterPro" id="IPR011500">
    <property type="entry name" value="GPCR_3_9-Cys_dom"/>
</dbReference>
<dbReference type="InterPro" id="IPR038550">
    <property type="entry name" value="GPCR_3_9-Cys_sf"/>
</dbReference>
<keyword evidence="11" id="KW-0807">Transducer</keyword>
<dbReference type="OMA" id="CISTIYF"/>
<proteinExistence type="inferred from homology"/>
<evidence type="ECO:0000259" key="13">
    <source>
        <dbReference type="PROSITE" id="PS50259"/>
    </source>
</evidence>
<evidence type="ECO:0000256" key="1">
    <source>
        <dbReference type="ARBA" id="ARBA00004651"/>
    </source>
</evidence>
<keyword evidence="5" id="KW-0732">Signal</keyword>
<dbReference type="PROSITE" id="PS50259">
    <property type="entry name" value="G_PROTEIN_RECEP_F3_4"/>
    <property type="match status" value="1"/>
</dbReference>
<evidence type="ECO:0000256" key="7">
    <source>
        <dbReference type="ARBA" id="ARBA00023040"/>
    </source>
</evidence>
<accession>A0A8C4QJ08</accession>
<protein>
    <recommendedName>
        <fullName evidence="13">G-protein coupled receptors family 3 profile domain-containing protein</fullName>
    </recommendedName>
</protein>
<evidence type="ECO:0000256" key="6">
    <source>
        <dbReference type="ARBA" id="ARBA00022989"/>
    </source>
</evidence>
<keyword evidence="8 12" id="KW-0472">Membrane</keyword>
<evidence type="ECO:0000256" key="8">
    <source>
        <dbReference type="ARBA" id="ARBA00023136"/>
    </source>
</evidence>
<keyword evidence="15" id="KW-1185">Reference proteome</keyword>
<dbReference type="GO" id="GO:0005886">
    <property type="term" value="C:plasma membrane"/>
    <property type="evidence" value="ECO:0007669"/>
    <property type="project" value="UniProtKB-SubCell"/>
</dbReference>
<evidence type="ECO:0000256" key="11">
    <source>
        <dbReference type="ARBA" id="ARBA00023224"/>
    </source>
</evidence>
<keyword evidence="6 12" id="KW-1133">Transmembrane helix</keyword>
<dbReference type="Pfam" id="PF07562">
    <property type="entry name" value="NCD3G"/>
    <property type="match status" value="1"/>
</dbReference>
<sequence>MNNEITNQSLYSTSNCPHNVYTSLKKGFFQVPVSVCSDICPPGTRKLSRKGEPFCCFDCIPCTFGEYSNSTDTPDCLRCPKEQWSSEDKSTCIHMPMEFLSFSDPLTLSLLGFALLGNVMALMVAVLLISFWKRLILKSTNFVVHCIMLVAIEGCFGSSMTFVGQPTDLLCQLRHPLTSVCLNPRSCLCACYNNSTDSFQTCHLTNTNFLFFLHDFPKSTDTWNTLCISTIYFLSNLGFSGKTSAC</sequence>
<keyword evidence="7" id="KW-0297">G-protein coupled receptor</keyword>
<reference evidence="14" key="2">
    <citation type="submission" date="2025-09" db="UniProtKB">
        <authorList>
            <consortium name="Ensembl"/>
        </authorList>
    </citation>
    <scope>IDENTIFICATION</scope>
</reference>
<dbReference type="GO" id="GO:0004930">
    <property type="term" value="F:G protein-coupled receptor activity"/>
    <property type="evidence" value="ECO:0007669"/>
    <property type="project" value="UniProtKB-KW"/>
</dbReference>
<dbReference type="InterPro" id="IPR000068">
    <property type="entry name" value="GPCR_3_Ca_sens_rcpt-rel"/>
</dbReference>
<dbReference type="Ensembl" id="ENSEBUT00000016815.1">
    <property type="protein sequence ID" value="ENSEBUP00000016239.1"/>
    <property type="gene ID" value="ENSEBUG00000010201.1"/>
</dbReference>